<reference evidence="4 5" key="1">
    <citation type="submission" date="2019-07" db="EMBL/GenBank/DDBJ databases">
        <title>Genome sequence of 2 isolates from Red Sea Mangroves.</title>
        <authorList>
            <person name="Sefrji F."/>
            <person name="Michoud G."/>
            <person name="Merlino G."/>
            <person name="Daffonchio D."/>
        </authorList>
    </citation>
    <scope>NUCLEOTIDE SEQUENCE [LARGE SCALE GENOMIC DNA]</scope>
    <source>
        <strain evidence="4 5">R1DC41</strain>
    </source>
</reference>
<organism evidence="4 5">
    <name type="scientific">Mangrovibacillus cuniculi</name>
    <dbReference type="NCBI Taxonomy" id="2593652"/>
    <lineage>
        <taxon>Bacteria</taxon>
        <taxon>Bacillati</taxon>
        <taxon>Bacillota</taxon>
        <taxon>Bacilli</taxon>
        <taxon>Bacillales</taxon>
        <taxon>Bacillaceae</taxon>
        <taxon>Mangrovibacillus</taxon>
    </lineage>
</organism>
<gene>
    <name evidence="4" type="ORF">G8O30_10725</name>
</gene>
<evidence type="ECO:0000259" key="3">
    <source>
        <dbReference type="Pfam" id="PF01551"/>
    </source>
</evidence>
<dbReference type="CDD" id="cd12797">
    <property type="entry name" value="M23_peptidase"/>
    <property type="match status" value="1"/>
</dbReference>
<evidence type="ECO:0000256" key="1">
    <source>
        <dbReference type="ARBA" id="ARBA00022729"/>
    </source>
</evidence>
<dbReference type="EMBL" id="CP049742">
    <property type="protein sequence ID" value="QPC47387.1"/>
    <property type="molecule type" value="Genomic_DNA"/>
</dbReference>
<evidence type="ECO:0000256" key="2">
    <source>
        <dbReference type="SAM" id="SignalP"/>
    </source>
</evidence>
<dbReference type="SUPFAM" id="SSF51261">
    <property type="entry name" value="Duplicated hybrid motif"/>
    <property type="match status" value="1"/>
</dbReference>
<name>A0A7S8CCC6_9BACI</name>
<proteinExistence type="predicted"/>
<dbReference type="PANTHER" id="PTHR21666">
    <property type="entry name" value="PEPTIDASE-RELATED"/>
    <property type="match status" value="1"/>
</dbReference>
<evidence type="ECO:0000313" key="5">
    <source>
        <dbReference type="Proteomes" id="UP000593626"/>
    </source>
</evidence>
<feature type="domain" description="M23ase beta-sheet core" evidence="3">
    <location>
        <begin position="209"/>
        <end position="307"/>
    </location>
</feature>
<keyword evidence="5" id="KW-1185">Reference proteome</keyword>
<dbReference type="Gene3D" id="2.70.70.10">
    <property type="entry name" value="Glucose Permease (Domain IIA)"/>
    <property type="match status" value="1"/>
</dbReference>
<keyword evidence="1 2" id="KW-0732">Signal</keyword>
<dbReference type="AlphaFoldDB" id="A0A7S8CCC6"/>
<dbReference type="PANTHER" id="PTHR21666:SF289">
    <property type="entry name" value="L-ALA--D-GLU ENDOPEPTIDASE"/>
    <property type="match status" value="1"/>
</dbReference>
<protein>
    <submittedName>
        <fullName evidence="4">M23 family metallopeptidase</fullName>
    </submittedName>
</protein>
<dbReference type="GO" id="GO:0004222">
    <property type="term" value="F:metalloendopeptidase activity"/>
    <property type="evidence" value="ECO:0007669"/>
    <property type="project" value="TreeGrafter"/>
</dbReference>
<feature type="signal peptide" evidence="2">
    <location>
        <begin position="1"/>
        <end position="23"/>
    </location>
</feature>
<evidence type="ECO:0000313" key="4">
    <source>
        <dbReference type="EMBL" id="QPC47387.1"/>
    </source>
</evidence>
<dbReference type="InterPro" id="IPR016047">
    <property type="entry name" value="M23ase_b-sheet_dom"/>
</dbReference>
<dbReference type="InterPro" id="IPR011055">
    <property type="entry name" value="Dup_hybrid_motif"/>
</dbReference>
<dbReference type="InterPro" id="IPR050570">
    <property type="entry name" value="Cell_wall_metabolism_enzyme"/>
</dbReference>
<feature type="chain" id="PRO_5032520603" evidence="2">
    <location>
        <begin position="24"/>
        <end position="371"/>
    </location>
</feature>
<dbReference type="KEGG" id="mcui:G8O30_10725"/>
<accession>A0A7S8CCC6</accession>
<sequence>MKKILLSVCLATSLFYSAGITHASELSELTQEQIYEKRMELYKATESISGVPWYFLAAVDQYERNVRYARPDVPNPEGIIGVYYTKEEWVGMTNPNLEDESPTSIAYFQGKGVDGDGDGKASMKSNTDVLSALATFLSSYGFREDDFRIGVWDYYQRDRSVGIVMSLAKMYSTFQTLDLDATAFPLPKRFNYSYRNTWGDARGWGGRRIHEGTDIFADYSVPVRATTYGVIEMKGWNRYGGWRIGIRDIHNNYHYFAHLNGFAEGLQVGQAVKPGQIIGGVGSTGYGPPGTSGKFPPHLHYGMYKDNGFSEWSFDPTPTYAYGKDKATQKTRTRLLLPHIKKLAAEAANFLCVLLRFNYCICNTSSKSPPD</sequence>
<dbReference type="Pfam" id="PF01551">
    <property type="entry name" value="Peptidase_M23"/>
    <property type="match status" value="1"/>
</dbReference>
<dbReference type="Proteomes" id="UP000593626">
    <property type="component" value="Chromosome"/>
</dbReference>